<proteinExistence type="predicted"/>
<sequence>MLEPRVCCRFVASRVAARNGARLGVGRREWLFPCQVLQRQLAPFPAQPFGPGLFLRDVALLVAYSEQPNFASRALPRVKTGAGAAADEMATDPSWVNERGEL</sequence>
<evidence type="ECO:0000313" key="3">
    <source>
        <dbReference type="Proteomes" id="UP000269134"/>
    </source>
</evidence>
<evidence type="ECO:0000313" key="2">
    <source>
        <dbReference type="EMBL" id="RMI02292.1"/>
    </source>
</evidence>
<evidence type="ECO:0000256" key="1">
    <source>
        <dbReference type="SAM" id="MobiDB-lite"/>
    </source>
</evidence>
<accession>A0ABX9V874</accession>
<gene>
    <name evidence="2" type="ORF">EA795_05235</name>
</gene>
<feature type="region of interest" description="Disordered" evidence="1">
    <location>
        <begin position="83"/>
        <end position="102"/>
    </location>
</feature>
<reference evidence="2 3" key="1">
    <citation type="submission" date="2018-10" db="EMBL/GenBank/DDBJ databases">
        <title>Pseudomonas sp. GL14 genome.</title>
        <authorList>
            <person name="Peng J."/>
            <person name="Liu Z.-P."/>
        </authorList>
    </citation>
    <scope>NUCLEOTIDE SEQUENCE [LARGE SCALE GENOMIC DNA]</scope>
    <source>
        <strain evidence="2 3">GL14</strain>
    </source>
</reference>
<dbReference type="EMBL" id="RFFL01000003">
    <property type="protein sequence ID" value="RMI02292.1"/>
    <property type="molecule type" value="Genomic_DNA"/>
</dbReference>
<dbReference type="Proteomes" id="UP000269134">
    <property type="component" value="Unassembled WGS sequence"/>
</dbReference>
<comment type="caution">
    <text evidence="2">The sequence shown here is derived from an EMBL/GenBank/DDBJ whole genome shotgun (WGS) entry which is preliminary data.</text>
</comment>
<name>A0ABX9V874_9GAMM</name>
<protein>
    <submittedName>
        <fullName evidence="2">Uncharacterized protein</fullName>
    </submittedName>
</protein>
<organism evidence="2 3">
    <name type="scientific">Stutzerimonas nitrititolerans</name>
    <dbReference type="NCBI Taxonomy" id="2482751"/>
    <lineage>
        <taxon>Bacteria</taxon>
        <taxon>Pseudomonadati</taxon>
        <taxon>Pseudomonadota</taxon>
        <taxon>Gammaproteobacteria</taxon>
        <taxon>Pseudomonadales</taxon>
        <taxon>Pseudomonadaceae</taxon>
        <taxon>Stutzerimonas</taxon>
    </lineage>
</organism>
<keyword evidence="3" id="KW-1185">Reference proteome</keyword>